<evidence type="ECO:0000256" key="7">
    <source>
        <dbReference type="ARBA" id="ARBA00023128"/>
    </source>
</evidence>
<dbReference type="Proteomes" id="UP000078540">
    <property type="component" value="Unassembled WGS sequence"/>
</dbReference>
<evidence type="ECO:0000256" key="3">
    <source>
        <dbReference type="ARBA" id="ARBA00013934"/>
    </source>
</evidence>
<dbReference type="STRING" id="520822.A0A195BV92"/>
<keyword evidence="12" id="KW-1185">Reference proteome</keyword>
<evidence type="ECO:0000256" key="8">
    <source>
        <dbReference type="ARBA" id="ARBA00023136"/>
    </source>
</evidence>
<feature type="transmembrane region" description="Helical" evidence="10">
    <location>
        <begin position="32"/>
        <end position="54"/>
    </location>
</feature>
<comment type="subcellular location">
    <subcellularLocation>
        <location evidence="1">Mitochondrion inner membrane</location>
        <topology evidence="1">Multi-pass membrane protein</topology>
    </subcellularLocation>
</comment>
<evidence type="ECO:0000313" key="12">
    <source>
        <dbReference type="Proteomes" id="UP000078540"/>
    </source>
</evidence>
<evidence type="ECO:0000256" key="4">
    <source>
        <dbReference type="ARBA" id="ARBA00022692"/>
    </source>
</evidence>
<feature type="transmembrane region" description="Helical" evidence="10">
    <location>
        <begin position="81"/>
        <end position="105"/>
    </location>
</feature>
<evidence type="ECO:0000256" key="6">
    <source>
        <dbReference type="ARBA" id="ARBA00022989"/>
    </source>
</evidence>
<dbReference type="Pfam" id="PF07096">
    <property type="entry name" value="DUF1358"/>
    <property type="match status" value="1"/>
</dbReference>
<keyword evidence="4 10" id="KW-0812">Transmembrane</keyword>
<evidence type="ECO:0000256" key="9">
    <source>
        <dbReference type="ARBA" id="ARBA00045905"/>
    </source>
</evidence>
<dbReference type="PANTHER" id="PTHR13141">
    <property type="entry name" value="TRANSMEMBRANE PROTEIN 242"/>
    <property type="match status" value="1"/>
</dbReference>
<comment type="similarity">
    <text evidence="2">Belongs to the TMEM242 family.</text>
</comment>
<comment type="function">
    <text evidence="9">Scaffold protein that participates in the c-ring assembly of mitochondrial ATP synthase (F(1)F(0) ATP synthase or complex V) by facilitating the membrane insertion and oligomer formation of the subunit c/ATP5MC3. Participates in the incorporation of the c-ring into vestigial complexes. Additionally influences the incorporation of subunits MT-ATP6, MT-ATP8, ATP5MJ, and ATP5MK in the ATP synthase.</text>
</comment>
<evidence type="ECO:0000313" key="11">
    <source>
        <dbReference type="EMBL" id="KYM92544.1"/>
    </source>
</evidence>
<name>A0A195BV92_9HYME</name>
<gene>
    <name evidence="11" type="ORF">ALC53_01000</name>
</gene>
<dbReference type="GO" id="GO:0005743">
    <property type="term" value="C:mitochondrial inner membrane"/>
    <property type="evidence" value="ECO:0007669"/>
    <property type="project" value="UniProtKB-SubCell"/>
</dbReference>
<protein>
    <recommendedName>
        <fullName evidence="3">Transmembrane protein 242</fullName>
    </recommendedName>
</protein>
<evidence type="ECO:0000256" key="2">
    <source>
        <dbReference type="ARBA" id="ARBA00007570"/>
    </source>
</evidence>
<dbReference type="EMBL" id="KQ976401">
    <property type="protein sequence ID" value="KYM92544.1"/>
    <property type="molecule type" value="Genomic_DNA"/>
</dbReference>
<sequence length="159" mass="17278">MGEFKSAKRLAAARSAITEQLNIIGWIQLDPFATVFLSTVASISALAGFTRAVAATRKQDPKHFGDGISGMKGIPETGASLAIRALGWGTLYAVTGCGLFFYGIWKLSGATNTEEFRFKMGSLLPKIPKNDPPQSRTKFEGLTDLLTYISEDWGRNKEV</sequence>
<reference evidence="11 12" key="1">
    <citation type="submission" date="2015-09" db="EMBL/GenBank/DDBJ databases">
        <title>Atta colombica WGS genome.</title>
        <authorList>
            <person name="Nygaard S."/>
            <person name="Hu H."/>
            <person name="Boomsma J."/>
            <person name="Zhang G."/>
        </authorList>
    </citation>
    <scope>NUCLEOTIDE SEQUENCE [LARGE SCALE GENOMIC DNA]</scope>
    <source>
        <strain evidence="11">Treedump-2</strain>
        <tissue evidence="11">Whole body</tissue>
    </source>
</reference>
<dbReference type="InterPro" id="IPR009792">
    <property type="entry name" value="TMEM242"/>
</dbReference>
<keyword evidence="8 10" id="KW-0472">Membrane</keyword>
<evidence type="ECO:0000256" key="10">
    <source>
        <dbReference type="SAM" id="Phobius"/>
    </source>
</evidence>
<evidence type="ECO:0000256" key="1">
    <source>
        <dbReference type="ARBA" id="ARBA00004448"/>
    </source>
</evidence>
<organism evidence="11 12">
    <name type="scientific">Atta colombica</name>
    <dbReference type="NCBI Taxonomy" id="520822"/>
    <lineage>
        <taxon>Eukaryota</taxon>
        <taxon>Metazoa</taxon>
        <taxon>Ecdysozoa</taxon>
        <taxon>Arthropoda</taxon>
        <taxon>Hexapoda</taxon>
        <taxon>Insecta</taxon>
        <taxon>Pterygota</taxon>
        <taxon>Neoptera</taxon>
        <taxon>Endopterygota</taxon>
        <taxon>Hymenoptera</taxon>
        <taxon>Apocrita</taxon>
        <taxon>Aculeata</taxon>
        <taxon>Formicoidea</taxon>
        <taxon>Formicidae</taxon>
        <taxon>Myrmicinae</taxon>
        <taxon>Atta</taxon>
    </lineage>
</organism>
<keyword evidence="6 10" id="KW-1133">Transmembrane helix</keyword>
<dbReference type="AlphaFoldDB" id="A0A195BV92"/>
<dbReference type="PANTHER" id="PTHR13141:SF4">
    <property type="entry name" value="TRANSMEMBRANE PROTEIN 242"/>
    <property type="match status" value="1"/>
</dbReference>
<proteinExistence type="inferred from homology"/>
<keyword evidence="7" id="KW-0496">Mitochondrion</keyword>
<evidence type="ECO:0000256" key="5">
    <source>
        <dbReference type="ARBA" id="ARBA00022792"/>
    </source>
</evidence>
<accession>A0A195BV92</accession>
<keyword evidence="5" id="KW-0999">Mitochondrion inner membrane</keyword>